<organism evidence="3 4">
    <name type="scientific">Dolichospermum compactum NIES-806</name>
    <dbReference type="NCBI Taxonomy" id="1973481"/>
    <lineage>
        <taxon>Bacteria</taxon>
        <taxon>Bacillati</taxon>
        <taxon>Cyanobacteriota</taxon>
        <taxon>Cyanophyceae</taxon>
        <taxon>Nostocales</taxon>
        <taxon>Aphanizomenonaceae</taxon>
        <taxon>Dolichospermum</taxon>
        <taxon>Dolichospermum compactum</taxon>
    </lineage>
</organism>
<dbReference type="AlphaFoldDB" id="A0A1Z4V126"/>
<feature type="domain" description="Lantibiotic biosynthesis protein dehydration" evidence="1">
    <location>
        <begin position="210"/>
        <end position="370"/>
    </location>
</feature>
<name>A0A1Z4V126_9CYAN</name>
<accession>A0A1Z4V126</accession>
<feature type="domain" description="AprE-like beta-barrel" evidence="2">
    <location>
        <begin position="374"/>
        <end position="445"/>
    </location>
</feature>
<dbReference type="Pfam" id="PF26002">
    <property type="entry name" value="Beta-barrel_AprE"/>
    <property type="match status" value="1"/>
</dbReference>
<gene>
    <name evidence="3" type="ORF">NIES806_14080</name>
</gene>
<dbReference type="InterPro" id="IPR025410">
    <property type="entry name" value="Lant_dehyd"/>
</dbReference>
<dbReference type="KEGG" id="dcm:NIES806_14080"/>
<proteinExistence type="predicted"/>
<dbReference type="RefSeq" id="WP_096665606.1">
    <property type="nucleotide sequence ID" value="NZ_AP018316.1"/>
</dbReference>
<evidence type="ECO:0000313" key="3">
    <source>
        <dbReference type="EMBL" id="BAZ85208.1"/>
    </source>
</evidence>
<reference evidence="3 4" key="1">
    <citation type="submission" date="2017-06" db="EMBL/GenBank/DDBJ databases">
        <title>Genome sequencing of cyanobaciteial culture collection at National Institute for Environmental Studies (NIES).</title>
        <authorList>
            <person name="Hirose Y."/>
            <person name="Shimura Y."/>
            <person name="Fujisawa T."/>
            <person name="Nakamura Y."/>
            <person name="Kawachi M."/>
        </authorList>
    </citation>
    <scope>NUCLEOTIDE SEQUENCE [LARGE SCALE GENOMIC DNA]</scope>
    <source>
        <strain evidence="3 4">NIES-806</strain>
    </source>
</reference>
<dbReference type="Proteomes" id="UP000218702">
    <property type="component" value="Chromosome"/>
</dbReference>
<evidence type="ECO:0000313" key="4">
    <source>
        <dbReference type="Proteomes" id="UP000218702"/>
    </source>
</evidence>
<evidence type="ECO:0000259" key="1">
    <source>
        <dbReference type="Pfam" id="PF13575"/>
    </source>
</evidence>
<sequence>MKKINCQDSVWFRAMSLKERIAVSSDELVDDVELGLKRLKRWKSDYIWVNTELFAQKLATEGINEEQFCQILGQTVVTVPLTWVKEIEQAYENFNNQDIAKLLSSSSLSAHPCFGFLNVLTPLLAQGIIKLEAGLNNIQNLPKNLSNINDILLEGLPEQLLLMVNTTLVLELNVARLQGLLTGDDSQSKFSSFIQRLKIPEVQLALWEEYPVLARQVLETINRWVENSLEFIQHFCHDWVDICYQFQPSANSEKLVKVKRGLGDSHNNGRSVIILEFATSWQLVYKPRSLAVDVHFQELLLWLNAKGFNPNFPTLKILNRNNYGWVEFVNFKECHSADELKRFYQRQGGYLGLLYSLEATDCNSQEVVNCQIGKVKMRFSAYPYPDYGILEGAVRSITADAILSQSNNTGESYFEVTIESEKLHLQRDLQKYPIQAGMEVVTEIIAKEESVLTFILRKTRLLTNL</sequence>
<protein>
    <submittedName>
        <fullName evidence="3">Lanthionine synthetase C-like protein</fullName>
    </submittedName>
</protein>
<dbReference type="OrthoDB" id="9148343at2"/>
<keyword evidence="4" id="KW-1185">Reference proteome</keyword>
<evidence type="ECO:0000259" key="2">
    <source>
        <dbReference type="Pfam" id="PF26002"/>
    </source>
</evidence>
<dbReference type="InterPro" id="IPR058982">
    <property type="entry name" value="Beta-barrel_AprE"/>
</dbReference>
<dbReference type="EMBL" id="AP018316">
    <property type="protein sequence ID" value="BAZ85208.1"/>
    <property type="molecule type" value="Genomic_DNA"/>
</dbReference>
<dbReference type="Pfam" id="PF13575">
    <property type="entry name" value="DUF4135"/>
    <property type="match status" value="1"/>
</dbReference>